<keyword evidence="1 3" id="KW-0808">Transferase</keyword>
<keyword evidence="3" id="KW-0328">Glycosyltransferase</keyword>
<dbReference type="SUPFAM" id="SSF53756">
    <property type="entry name" value="UDP-Glycosyltransferase/glycogen phosphorylase"/>
    <property type="match status" value="1"/>
</dbReference>
<dbReference type="GO" id="GO:0009103">
    <property type="term" value="P:lipopolysaccharide biosynthetic process"/>
    <property type="evidence" value="ECO:0007669"/>
    <property type="project" value="TreeGrafter"/>
</dbReference>
<dbReference type="InterPro" id="IPR028098">
    <property type="entry name" value="Glyco_trans_4-like_N"/>
</dbReference>
<dbReference type="GO" id="GO:0043750">
    <property type="term" value="F:phosphatidylinositol alpha-mannosyltransferase activity"/>
    <property type="evidence" value="ECO:0007669"/>
    <property type="project" value="UniProtKB-EC"/>
</dbReference>
<dbReference type="KEGG" id="mana:MAMMFC1_01076"/>
<organism evidence="3 4">
    <name type="scientific">Methylomusa anaerophila</name>
    <dbReference type="NCBI Taxonomy" id="1930071"/>
    <lineage>
        <taxon>Bacteria</taxon>
        <taxon>Bacillati</taxon>
        <taxon>Bacillota</taxon>
        <taxon>Negativicutes</taxon>
        <taxon>Selenomonadales</taxon>
        <taxon>Sporomusaceae</taxon>
        <taxon>Methylomusa</taxon>
    </lineage>
</organism>
<protein>
    <submittedName>
        <fullName evidence="3">GDP-mannose-dependent alpha-(1-2)-phosphatidylinositol mannosyltransferase</fullName>
        <ecNumber evidence="3">2.4.1.345</ecNumber>
    </submittedName>
</protein>
<dbReference type="PANTHER" id="PTHR46401:SF2">
    <property type="entry name" value="GLYCOSYLTRANSFERASE WBBK-RELATED"/>
    <property type="match status" value="1"/>
</dbReference>
<evidence type="ECO:0000256" key="1">
    <source>
        <dbReference type="ARBA" id="ARBA00022679"/>
    </source>
</evidence>
<name>A0A348AH77_9FIRM</name>
<feature type="domain" description="Glycosyltransferase subfamily 4-like N-terminal" evidence="2">
    <location>
        <begin position="17"/>
        <end position="202"/>
    </location>
</feature>
<dbReference type="EC" id="2.4.1.345" evidence="3"/>
<dbReference type="RefSeq" id="WP_126307131.1">
    <property type="nucleotide sequence ID" value="NZ_AP018449.1"/>
</dbReference>
<dbReference type="Pfam" id="PF13692">
    <property type="entry name" value="Glyco_trans_1_4"/>
    <property type="match status" value="1"/>
</dbReference>
<sequence length="405" mass="44426">MKPKILVANPFPIFPAVSGGQRRVFYLFKYIASFFDVVVLCFGDRRENKEIAPGFRQIIVPKSPMHCQAEIRYLCRLRIHTCAVISLIAHHSPEYALVLSQQAKDAAIIVLSRPYLLDEVCKLDKSFTLVYDAHNVEYVLFSALLPFGAEDVLEEIRRVEGGACRNSRLVTACSPQDAQALSSLYSIHPAKILAVPNGADTATLPFISSQKRAINKQRQKIEQPVALFIGSYHPPNLEAGRVVVETARRQPGVQFFLLGSVCEAFKQRELPGNVRLLGIVSEQEKHRILGLADIALNPMLSGSGTNIKMLDYMAAGIPVITTEFGARGINGIAGEHFLVAGPQSLSAAIDGLLADTAKAELIARQAFSLVNTRYSWRVIAAGLADKLTALCPDMDYPAQSVDYDC</sequence>
<dbReference type="AlphaFoldDB" id="A0A348AH77"/>
<reference evidence="3 4" key="1">
    <citation type="journal article" date="2018" name="Int. J. Syst. Evol. Microbiol.">
        <title>Methylomusa anaerophila gen. nov., sp. nov., an anaerobic methanol-utilizing bacterium isolated from a microbial fuel cell.</title>
        <authorList>
            <person name="Amano N."/>
            <person name="Yamamuro A."/>
            <person name="Miyahara M."/>
            <person name="Kouzuma A."/>
            <person name="Abe T."/>
            <person name="Watanabe K."/>
        </authorList>
    </citation>
    <scope>NUCLEOTIDE SEQUENCE [LARGE SCALE GENOMIC DNA]</scope>
    <source>
        <strain evidence="3 4">MMFC1</strain>
    </source>
</reference>
<dbReference type="PANTHER" id="PTHR46401">
    <property type="entry name" value="GLYCOSYLTRANSFERASE WBBK-RELATED"/>
    <property type="match status" value="1"/>
</dbReference>
<dbReference type="Pfam" id="PF13439">
    <property type="entry name" value="Glyco_transf_4"/>
    <property type="match status" value="1"/>
</dbReference>
<keyword evidence="4" id="KW-1185">Reference proteome</keyword>
<proteinExistence type="predicted"/>
<dbReference type="Gene3D" id="3.40.50.2000">
    <property type="entry name" value="Glycogen Phosphorylase B"/>
    <property type="match status" value="2"/>
</dbReference>
<dbReference type="CDD" id="cd03801">
    <property type="entry name" value="GT4_PimA-like"/>
    <property type="match status" value="1"/>
</dbReference>
<evidence type="ECO:0000313" key="4">
    <source>
        <dbReference type="Proteomes" id="UP000276437"/>
    </source>
</evidence>
<evidence type="ECO:0000313" key="3">
    <source>
        <dbReference type="EMBL" id="BBB90425.1"/>
    </source>
</evidence>
<evidence type="ECO:0000259" key="2">
    <source>
        <dbReference type="Pfam" id="PF13439"/>
    </source>
</evidence>
<dbReference type="Proteomes" id="UP000276437">
    <property type="component" value="Chromosome"/>
</dbReference>
<dbReference type="EMBL" id="AP018449">
    <property type="protein sequence ID" value="BBB90425.1"/>
    <property type="molecule type" value="Genomic_DNA"/>
</dbReference>
<accession>A0A348AH77</accession>
<gene>
    <name evidence="3" type="primary">pimA</name>
    <name evidence="3" type="ORF">MAMMFC1_01076</name>
</gene>
<dbReference type="OrthoDB" id="9802525at2"/>